<reference evidence="1" key="1">
    <citation type="submission" date="2013-07" db="EMBL/GenBank/DDBJ databases">
        <title>Sub-species coevolution in mutualistic symbiosis.</title>
        <authorList>
            <person name="Murfin K."/>
            <person name="Klassen J."/>
            <person name="Lee M."/>
            <person name="Forst S."/>
            <person name="Stock P."/>
            <person name="Goodrich-Blair H."/>
        </authorList>
    </citation>
    <scope>NUCLEOTIDE SEQUENCE [LARGE SCALE GENOMIC DNA]</scope>
    <source>
        <strain evidence="1">Puntauvense</strain>
    </source>
</reference>
<name>A0A077NDX3_XENBV</name>
<accession>A0A077NDX3</accession>
<dbReference type="HOGENOM" id="CLU_3334992_0_0_6"/>
<comment type="caution">
    <text evidence="1">The sequence shown here is derived from an EMBL/GenBank/DDBJ whole genome shotgun (WGS) entry which is preliminary data.</text>
</comment>
<dbReference type="AlphaFoldDB" id="A0A077NDX3"/>
<evidence type="ECO:0000313" key="1">
    <source>
        <dbReference type="EMBL" id="CDG97094.1"/>
    </source>
</evidence>
<evidence type="ECO:0000313" key="2">
    <source>
        <dbReference type="Proteomes" id="UP000028511"/>
    </source>
</evidence>
<dbReference type="Proteomes" id="UP000028511">
    <property type="component" value="Unassembled WGS sequence"/>
</dbReference>
<sequence>MVYPPNEQRTRPPELLETYYTLLQHPPNHHLDLLDIDE</sequence>
<gene>
    <name evidence="1" type="ORF">XBP1_2460002</name>
</gene>
<proteinExistence type="predicted"/>
<protein>
    <submittedName>
        <fullName evidence="1">Uncharacterized protein</fullName>
    </submittedName>
</protein>
<organism evidence="1 2">
    <name type="scientific">Xenorhabdus bovienii str. puntauvense</name>
    <dbReference type="NCBI Taxonomy" id="1398201"/>
    <lineage>
        <taxon>Bacteria</taxon>
        <taxon>Pseudomonadati</taxon>
        <taxon>Pseudomonadota</taxon>
        <taxon>Gammaproteobacteria</taxon>
        <taxon>Enterobacterales</taxon>
        <taxon>Morganellaceae</taxon>
        <taxon>Xenorhabdus</taxon>
    </lineage>
</organism>
<dbReference type="EMBL" id="CBSW010000164">
    <property type="protein sequence ID" value="CDG97094.1"/>
    <property type="molecule type" value="Genomic_DNA"/>
</dbReference>